<proteinExistence type="predicted"/>
<dbReference type="Proteomes" id="UP000183567">
    <property type="component" value="Unassembled WGS sequence"/>
</dbReference>
<dbReference type="STRING" id="180088.A0A1J8Q8P9"/>
<dbReference type="Gene3D" id="2.130.10.10">
    <property type="entry name" value="YVTN repeat-like/Quinoprotein amine dehydrogenase"/>
    <property type="match status" value="2"/>
</dbReference>
<dbReference type="EMBL" id="LVVM01002639">
    <property type="protein sequence ID" value="OJA16347.1"/>
    <property type="molecule type" value="Genomic_DNA"/>
</dbReference>
<dbReference type="PROSITE" id="PS50294">
    <property type="entry name" value="WD_REPEATS_REGION"/>
    <property type="match status" value="3"/>
</dbReference>
<dbReference type="AlphaFoldDB" id="A0A1J8Q8P9"/>
<keyword evidence="1 3" id="KW-0853">WD repeat</keyword>
<feature type="region of interest" description="Disordered" evidence="4">
    <location>
        <begin position="348"/>
        <end position="371"/>
    </location>
</feature>
<feature type="repeat" description="WD" evidence="3">
    <location>
        <begin position="103"/>
        <end position="144"/>
    </location>
</feature>
<accession>A0A1J8Q8P9</accession>
<name>A0A1J8Q8P9_9AGAM</name>
<feature type="compositionally biased region" description="Polar residues" evidence="4">
    <location>
        <begin position="361"/>
        <end position="371"/>
    </location>
</feature>
<feature type="repeat" description="WD" evidence="3">
    <location>
        <begin position="60"/>
        <end position="101"/>
    </location>
</feature>
<organism evidence="5 6">
    <name type="scientific">Rhizopogon vesiculosus</name>
    <dbReference type="NCBI Taxonomy" id="180088"/>
    <lineage>
        <taxon>Eukaryota</taxon>
        <taxon>Fungi</taxon>
        <taxon>Dikarya</taxon>
        <taxon>Basidiomycota</taxon>
        <taxon>Agaricomycotina</taxon>
        <taxon>Agaricomycetes</taxon>
        <taxon>Agaricomycetidae</taxon>
        <taxon>Boletales</taxon>
        <taxon>Suillineae</taxon>
        <taxon>Rhizopogonaceae</taxon>
        <taxon>Rhizopogon</taxon>
    </lineage>
</organism>
<keyword evidence="6" id="KW-1185">Reference proteome</keyword>
<dbReference type="SMART" id="SM00320">
    <property type="entry name" value="WD40"/>
    <property type="match status" value="7"/>
</dbReference>
<protein>
    <submittedName>
        <fullName evidence="5">Uncharacterized protein</fullName>
    </submittedName>
</protein>
<dbReference type="PROSITE" id="PS00678">
    <property type="entry name" value="WD_REPEATS_1"/>
    <property type="match status" value="1"/>
</dbReference>
<dbReference type="PANTHER" id="PTHR19879:SF9">
    <property type="entry name" value="TRANSCRIPTION INITIATION FACTOR TFIID SUBUNIT 5"/>
    <property type="match status" value="1"/>
</dbReference>
<feature type="repeat" description="WD" evidence="3">
    <location>
        <begin position="233"/>
        <end position="274"/>
    </location>
</feature>
<keyword evidence="2" id="KW-0677">Repeat</keyword>
<evidence type="ECO:0000256" key="1">
    <source>
        <dbReference type="ARBA" id="ARBA00022574"/>
    </source>
</evidence>
<dbReference type="PROSITE" id="PS50082">
    <property type="entry name" value="WD_REPEATS_2"/>
    <property type="match status" value="4"/>
</dbReference>
<reference evidence="5 6" key="1">
    <citation type="submission" date="2016-03" db="EMBL/GenBank/DDBJ databases">
        <title>Comparative genomics of the ectomycorrhizal sister species Rhizopogon vinicolor and Rhizopogon vesiculosus (Basidiomycota: Boletales) reveals a divergence of the mating type B locus.</title>
        <authorList>
            <person name="Mujic A.B."/>
            <person name="Kuo A."/>
            <person name="Tritt A."/>
            <person name="Lipzen A."/>
            <person name="Chen C."/>
            <person name="Johnson J."/>
            <person name="Sharma A."/>
            <person name="Barry K."/>
            <person name="Grigoriev I.V."/>
            <person name="Spatafora J.W."/>
        </authorList>
    </citation>
    <scope>NUCLEOTIDE SEQUENCE [LARGE SCALE GENOMIC DNA]</scope>
    <source>
        <strain evidence="5 6">AM-OR11-056</strain>
    </source>
</reference>
<sequence length="371" mass="40209">MLEVAQSIARITTSHRVFKDHKESIGAVAVFPDGRWMVTGSSDKTLRLWDLKDGVVLKKMEGHSYEVAAAAVSRDGRMIASGDVNGELIAWHGDTCESLTQAIKVHSGKIKSLDFSSDGTVLATGSWDQTTELWSTSTWQVVGNPINCGARVQCVRFSPSGEFLAIATASDIKIWNLRMRKCIAKFKAAINGGHNTSLAWTPSGTHLLSAGSKSDPTIREWDTSTWQQVGDSWSGHTGNINALAMNSTGTLIASASSDANVRLWQLSDQRAIAIFKASSEMYRATFSVDGRYILCGGSDNNITEWAVPEYVVLEDTSREQASEVIPVHFLCRSRSHLAQELVANGCSRGTSDEQGEVPLLSASSPSCKLTH</sequence>
<feature type="repeat" description="WD" evidence="3">
    <location>
        <begin position="18"/>
        <end position="59"/>
    </location>
</feature>
<evidence type="ECO:0000256" key="2">
    <source>
        <dbReference type="ARBA" id="ARBA00022737"/>
    </source>
</evidence>
<dbReference type="InterPro" id="IPR020472">
    <property type="entry name" value="WD40_PAC1"/>
</dbReference>
<dbReference type="InterPro" id="IPR015943">
    <property type="entry name" value="WD40/YVTN_repeat-like_dom_sf"/>
</dbReference>
<evidence type="ECO:0000313" key="5">
    <source>
        <dbReference type="EMBL" id="OJA16347.1"/>
    </source>
</evidence>
<gene>
    <name evidence="5" type="ORF">AZE42_10867</name>
</gene>
<dbReference type="CDD" id="cd00200">
    <property type="entry name" value="WD40"/>
    <property type="match status" value="1"/>
</dbReference>
<dbReference type="OrthoDB" id="2660687at2759"/>
<evidence type="ECO:0000256" key="4">
    <source>
        <dbReference type="SAM" id="MobiDB-lite"/>
    </source>
</evidence>
<dbReference type="Pfam" id="PF00400">
    <property type="entry name" value="WD40"/>
    <property type="match status" value="6"/>
</dbReference>
<dbReference type="SUPFAM" id="SSF50978">
    <property type="entry name" value="WD40 repeat-like"/>
    <property type="match status" value="1"/>
</dbReference>
<dbReference type="InterPro" id="IPR001680">
    <property type="entry name" value="WD40_rpt"/>
</dbReference>
<comment type="caution">
    <text evidence="5">The sequence shown here is derived from an EMBL/GenBank/DDBJ whole genome shotgun (WGS) entry which is preliminary data.</text>
</comment>
<dbReference type="PRINTS" id="PR00320">
    <property type="entry name" value="GPROTEINBRPT"/>
</dbReference>
<evidence type="ECO:0000313" key="6">
    <source>
        <dbReference type="Proteomes" id="UP000183567"/>
    </source>
</evidence>
<evidence type="ECO:0000256" key="3">
    <source>
        <dbReference type="PROSITE-ProRule" id="PRU00221"/>
    </source>
</evidence>
<dbReference type="PANTHER" id="PTHR19879">
    <property type="entry name" value="TRANSCRIPTION INITIATION FACTOR TFIID"/>
    <property type="match status" value="1"/>
</dbReference>
<dbReference type="InterPro" id="IPR019775">
    <property type="entry name" value="WD40_repeat_CS"/>
</dbReference>
<dbReference type="InterPro" id="IPR036322">
    <property type="entry name" value="WD40_repeat_dom_sf"/>
</dbReference>